<name>A0A1H1XM57_9ACTN</name>
<accession>A0A1H1XM57</accession>
<dbReference type="RefSeq" id="WP_092656021.1">
    <property type="nucleotide sequence ID" value="NZ_LT629732.1"/>
</dbReference>
<dbReference type="STRING" id="117157.SAMN04489717_5040"/>
<sequence length="361" mass="37774">MAENAHPPIGVPGVGVAGGRVPGVGVAVVGAGVMGAAHAAVVAADPRARLVGVASVPDTAAREVARRHGAEVATDDYRTLLRRTDVDLVIVATPDHLHTPIAVEAALAGKAILVEKPLATSLADADKVIAAVERSGVTAMTSFNHRWIPSYAQAKAAIEAGRIGRPRMAYARKNDRIHVPTQMLSWAADTTPAWFLSSHDIDLVCWFFGEDRAVEVYATAVRGVLDGQGVRTPDAIQAQVRFASGAVATFESCWIYPDTYPTMTDSFVEVVGEHGVVHLDRKDDQLEVATPSEFEYPRISIMPVLHGVPAGALAYAVGHMIGCVADGGPPLVSLAESRRVTAILAAVHESVSGGGPVAVAS</sequence>
<evidence type="ECO:0000313" key="4">
    <source>
        <dbReference type="EMBL" id="SDT10263.1"/>
    </source>
</evidence>
<dbReference type="AlphaFoldDB" id="A0A1H1XM57"/>
<gene>
    <name evidence="4" type="ORF">SAMN04489717_5040</name>
</gene>
<dbReference type="OrthoDB" id="179913at2"/>
<reference evidence="4 5" key="1">
    <citation type="submission" date="2016-10" db="EMBL/GenBank/DDBJ databases">
        <authorList>
            <person name="de Groot N.N."/>
        </authorList>
    </citation>
    <scope>NUCLEOTIDE SEQUENCE [LARGE SCALE GENOMIC DNA]</scope>
    <source>
        <strain evidence="4 5">DSM 22024</strain>
    </source>
</reference>
<feature type="domain" description="GFO/IDH/MocA-like oxidoreductase" evidence="3">
    <location>
        <begin position="151"/>
        <end position="277"/>
    </location>
</feature>
<dbReference type="Gene3D" id="3.40.50.720">
    <property type="entry name" value="NAD(P)-binding Rossmann-like Domain"/>
    <property type="match status" value="1"/>
</dbReference>
<dbReference type="PANTHER" id="PTHR43818">
    <property type="entry name" value="BCDNA.GH03377"/>
    <property type="match status" value="1"/>
</dbReference>
<dbReference type="GO" id="GO:0016491">
    <property type="term" value="F:oxidoreductase activity"/>
    <property type="evidence" value="ECO:0007669"/>
    <property type="project" value="UniProtKB-KW"/>
</dbReference>
<dbReference type="SUPFAM" id="SSF51735">
    <property type="entry name" value="NAD(P)-binding Rossmann-fold domains"/>
    <property type="match status" value="1"/>
</dbReference>
<dbReference type="InterPro" id="IPR050463">
    <property type="entry name" value="Gfo/Idh/MocA_oxidrdct_glycsds"/>
</dbReference>
<dbReference type="Pfam" id="PF01408">
    <property type="entry name" value="GFO_IDH_MocA"/>
    <property type="match status" value="1"/>
</dbReference>
<dbReference type="Proteomes" id="UP000198983">
    <property type="component" value="Chromosome I"/>
</dbReference>
<evidence type="ECO:0000313" key="5">
    <source>
        <dbReference type="Proteomes" id="UP000198983"/>
    </source>
</evidence>
<evidence type="ECO:0000259" key="3">
    <source>
        <dbReference type="Pfam" id="PF22725"/>
    </source>
</evidence>
<protein>
    <submittedName>
        <fullName evidence="4">Predicted dehydrogenase</fullName>
    </submittedName>
</protein>
<dbReference type="EMBL" id="LT629732">
    <property type="protein sequence ID" value="SDT10263.1"/>
    <property type="molecule type" value="Genomic_DNA"/>
</dbReference>
<dbReference type="Pfam" id="PF22725">
    <property type="entry name" value="GFO_IDH_MocA_C3"/>
    <property type="match status" value="1"/>
</dbReference>
<keyword evidence="1" id="KW-0560">Oxidoreductase</keyword>
<evidence type="ECO:0000259" key="2">
    <source>
        <dbReference type="Pfam" id="PF01408"/>
    </source>
</evidence>
<dbReference type="GO" id="GO:0000166">
    <property type="term" value="F:nucleotide binding"/>
    <property type="evidence" value="ECO:0007669"/>
    <property type="project" value="InterPro"/>
</dbReference>
<keyword evidence="5" id="KW-1185">Reference proteome</keyword>
<organism evidence="4 5">
    <name type="scientific">Actinopolymorpha singaporensis</name>
    <dbReference type="NCBI Taxonomy" id="117157"/>
    <lineage>
        <taxon>Bacteria</taxon>
        <taxon>Bacillati</taxon>
        <taxon>Actinomycetota</taxon>
        <taxon>Actinomycetes</taxon>
        <taxon>Propionibacteriales</taxon>
        <taxon>Actinopolymorphaceae</taxon>
        <taxon>Actinopolymorpha</taxon>
    </lineage>
</organism>
<dbReference type="InterPro" id="IPR036291">
    <property type="entry name" value="NAD(P)-bd_dom_sf"/>
</dbReference>
<feature type="domain" description="Gfo/Idh/MocA-like oxidoreductase N-terminal" evidence="2">
    <location>
        <begin position="25"/>
        <end position="141"/>
    </location>
</feature>
<dbReference type="PANTHER" id="PTHR43818:SF11">
    <property type="entry name" value="BCDNA.GH03377"/>
    <property type="match status" value="1"/>
</dbReference>
<dbReference type="SUPFAM" id="SSF55347">
    <property type="entry name" value="Glyceraldehyde-3-phosphate dehydrogenase-like, C-terminal domain"/>
    <property type="match status" value="1"/>
</dbReference>
<proteinExistence type="predicted"/>
<dbReference type="Gene3D" id="3.30.360.10">
    <property type="entry name" value="Dihydrodipicolinate Reductase, domain 2"/>
    <property type="match status" value="1"/>
</dbReference>
<dbReference type="InterPro" id="IPR000683">
    <property type="entry name" value="Gfo/Idh/MocA-like_OxRdtase_N"/>
</dbReference>
<evidence type="ECO:0000256" key="1">
    <source>
        <dbReference type="ARBA" id="ARBA00023002"/>
    </source>
</evidence>
<dbReference type="InterPro" id="IPR055170">
    <property type="entry name" value="GFO_IDH_MocA-like_dom"/>
</dbReference>